<dbReference type="EMBL" id="LR134405">
    <property type="protein sequence ID" value="VEH66003.1"/>
    <property type="molecule type" value="Genomic_DNA"/>
</dbReference>
<dbReference type="InterPro" id="IPR036514">
    <property type="entry name" value="SGNH_hydro_sf"/>
</dbReference>
<dbReference type="SUPFAM" id="SSF52266">
    <property type="entry name" value="SGNH hydrolase"/>
    <property type="match status" value="1"/>
</dbReference>
<evidence type="ECO:0008006" key="3">
    <source>
        <dbReference type="Google" id="ProtNLM"/>
    </source>
</evidence>
<evidence type="ECO:0000313" key="1">
    <source>
        <dbReference type="EMBL" id="VEH66003.1"/>
    </source>
</evidence>
<gene>
    <name evidence="1" type="ORF">NCTC8284_01159</name>
</gene>
<sequence length="144" mass="16814">MDKEVSVDIDDRLDFEYFYFILQQRNKTQILLETIKRTITSKKENFDQLKDISLIGHSILDYWNIETLKQQAVNNLAIAGISTKQYLKLILDKGFIQDLGDKAILMFGTNDIVYDGWSNEQVLADIQKVIDKLKAIKEDIMLYF</sequence>
<protein>
    <recommendedName>
        <fullName evidence="3">SGNH hydrolase-type esterase domain-containing protein</fullName>
    </recommendedName>
</protein>
<reference evidence="1 2" key="1">
    <citation type="submission" date="2018-12" db="EMBL/GenBank/DDBJ databases">
        <authorList>
            <consortium name="Pathogen Informatics"/>
        </authorList>
    </citation>
    <scope>NUCLEOTIDE SEQUENCE [LARGE SCALE GENOMIC DNA]</scope>
    <source>
        <strain evidence="1 2">NCTC8284</strain>
    </source>
</reference>
<dbReference type="KEGG" id="rpne:NCTC8284_01159"/>
<name>A0A3S4U5P2_9PAST</name>
<evidence type="ECO:0000313" key="2">
    <source>
        <dbReference type="Proteomes" id="UP000278733"/>
    </source>
</evidence>
<dbReference type="GO" id="GO:0016788">
    <property type="term" value="F:hydrolase activity, acting on ester bonds"/>
    <property type="evidence" value="ECO:0007669"/>
    <property type="project" value="UniProtKB-ARBA"/>
</dbReference>
<proteinExistence type="predicted"/>
<dbReference type="Proteomes" id="UP000278733">
    <property type="component" value="Chromosome"/>
</dbReference>
<dbReference type="AlphaFoldDB" id="A0A3S4U5P2"/>
<dbReference type="Gene3D" id="3.40.50.1110">
    <property type="entry name" value="SGNH hydrolase"/>
    <property type="match status" value="1"/>
</dbReference>
<accession>A0A3S4U5P2</accession>
<organism evidence="1 2">
    <name type="scientific">Rodentibacter pneumotropicus</name>
    <dbReference type="NCBI Taxonomy" id="758"/>
    <lineage>
        <taxon>Bacteria</taxon>
        <taxon>Pseudomonadati</taxon>
        <taxon>Pseudomonadota</taxon>
        <taxon>Gammaproteobacteria</taxon>
        <taxon>Pasteurellales</taxon>
        <taxon>Pasteurellaceae</taxon>
        <taxon>Rodentibacter</taxon>
    </lineage>
</organism>